<evidence type="ECO:0000313" key="2">
    <source>
        <dbReference type="EMBL" id="GLK78072.1"/>
    </source>
</evidence>
<name>A0A9W6N5B8_9HYPH</name>
<comment type="caution">
    <text evidence="2">The sequence shown here is derived from an EMBL/GenBank/DDBJ whole genome shotgun (WGS) entry which is preliminary data.</text>
</comment>
<evidence type="ECO:0000256" key="1">
    <source>
        <dbReference type="SAM" id="MobiDB-lite"/>
    </source>
</evidence>
<proteinExistence type="predicted"/>
<protein>
    <submittedName>
        <fullName evidence="2">Uncharacterized protein</fullName>
    </submittedName>
</protein>
<dbReference type="EMBL" id="BSFK01000016">
    <property type="protein sequence ID" value="GLK78072.1"/>
    <property type="molecule type" value="Genomic_DNA"/>
</dbReference>
<accession>A0A9W6N5B8</accession>
<gene>
    <name evidence="2" type="ORF">GCM10008171_33260</name>
</gene>
<keyword evidence="3" id="KW-1185">Reference proteome</keyword>
<reference evidence="2" key="2">
    <citation type="submission" date="2023-01" db="EMBL/GenBank/DDBJ databases">
        <authorList>
            <person name="Sun Q."/>
            <person name="Evtushenko L."/>
        </authorList>
    </citation>
    <scope>NUCLEOTIDE SEQUENCE</scope>
    <source>
        <strain evidence="2">VKM B-2555</strain>
    </source>
</reference>
<sequence>MPARFPAGTFERIDGVLEGQTRTAFVQEAVEREIKRRERKLRLSGTAWHPDDERNGADPSN</sequence>
<dbReference type="AlphaFoldDB" id="A0A9W6N5B8"/>
<organism evidence="2 3">
    <name type="scientific">Methylopila jiangsuensis</name>
    <dbReference type="NCBI Taxonomy" id="586230"/>
    <lineage>
        <taxon>Bacteria</taxon>
        <taxon>Pseudomonadati</taxon>
        <taxon>Pseudomonadota</taxon>
        <taxon>Alphaproteobacteria</taxon>
        <taxon>Hyphomicrobiales</taxon>
        <taxon>Methylopilaceae</taxon>
        <taxon>Methylopila</taxon>
    </lineage>
</organism>
<reference evidence="2" key="1">
    <citation type="journal article" date="2014" name="Int. J. Syst. Evol. Microbiol.">
        <title>Complete genome sequence of Corynebacterium casei LMG S-19264T (=DSM 44701T), isolated from a smear-ripened cheese.</title>
        <authorList>
            <consortium name="US DOE Joint Genome Institute (JGI-PGF)"/>
            <person name="Walter F."/>
            <person name="Albersmeier A."/>
            <person name="Kalinowski J."/>
            <person name="Ruckert C."/>
        </authorList>
    </citation>
    <scope>NUCLEOTIDE SEQUENCE</scope>
    <source>
        <strain evidence="2">VKM B-2555</strain>
    </source>
</reference>
<feature type="region of interest" description="Disordered" evidence="1">
    <location>
        <begin position="42"/>
        <end position="61"/>
    </location>
</feature>
<evidence type="ECO:0000313" key="3">
    <source>
        <dbReference type="Proteomes" id="UP001143364"/>
    </source>
</evidence>
<feature type="compositionally biased region" description="Basic and acidic residues" evidence="1">
    <location>
        <begin position="49"/>
        <end position="61"/>
    </location>
</feature>
<dbReference type="Proteomes" id="UP001143364">
    <property type="component" value="Unassembled WGS sequence"/>
</dbReference>